<evidence type="ECO:0000313" key="2">
    <source>
        <dbReference type="Proteomes" id="UP000838821"/>
    </source>
</evidence>
<gene>
    <name evidence="1" type="ORF">PAECIP111891_05192</name>
</gene>
<name>A0ABN8GXI3_9BACL</name>
<dbReference type="EMBL" id="CAKMMW010000020">
    <property type="protein sequence ID" value="CAH1221470.1"/>
    <property type="molecule type" value="Genomic_DNA"/>
</dbReference>
<evidence type="ECO:0000313" key="1">
    <source>
        <dbReference type="EMBL" id="CAH1221470.1"/>
    </source>
</evidence>
<dbReference type="Proteomes" id="UP000838821">
    <property type="component" value="Unassembled WGS sequence"/>
</dbReference>
<proteinExistence type="predicted"/>
<sequence length="266" mass="30153">MVKIKNKEFGHEKKNGVPIYLISTWLGNAWIMPNNALLGNQKSVDTRLEIFGVESLYKDPGLIKPTGMQLAPQTVKVKAKWASRYLIETLNGERWISPRYTALFEVKEARHDKEYAVLNYQGHAYVPVRFIAEWLGAFVDYTDQGTYKDITINHFPSNIPILKDDKYANIHFGLLDLYLDGGYTGIRGLLALDHDKDSITEHEIEFKLHFYDENNKVIGIASGTSKPSSSAQKMTISTGEIKYVSAGEVGDFSKYKKVDFEVTGYK</sequence>
<organism evidence="1 2">
    <name type="scientific">Paenibacillus allorhizoplanae</name>
    <dbReference type="NCBI Taxonomy" id="2905648"/>
    <lineage>
        <taxon>Bacteria</taxon>
        <taxon>Bacillati</taxon>
        <taxon>Bacillota</taxon>
        <taxon>Bacilli</taxon>
        <taxon>Bacillales</taxon>
        <taxon>Paenibacillaceae</taxon>
        <taxon>Paenibacillus</taxon>
    </lineage>
</organism>
<evidence type="ECO:0008006" key="3">
    <source>
        <dbReference type="Google" id="ProtNLM"/>
    </source>
</evidence>
<accession>A0ABN8GXI3</accession>
<reference evidence="1" key="1">
    <citation type="submission" date="2022-01" db="EMBL/GenBank/DDBJ databases">
        <authorList>
            <person name="Criscuolo A."/>
        </authorList>
    </citation>
    <scope>NUCLEOTIDE SEQUENCE</scope>
    <source>
        <strain evidence="1">CIP111891</strain>
    </source>
</reference>
<keyword evidence="2" id="KW-1185">Reference proteome</keyword>
<comment type="caution">
    <text evidence="1">The sequence shown here is derived from an EMBL/GenBank/DDBJ whole genome shotgun (WGS) entry which is preliminary data.</text>
</comment>
<protein>
    <recommendedName>
        <fullName evidence="3">Copper amine oxidase N-terminal domain-containing protein</fullName>
    </recommendedName>
</protein>
<dbReference type="RefSeq" id="WP_236291303.1">
    <property type="nucleotide sequence ID" value="NZ_CAKMMW010000020.1"/>
</dbReference>